<dbReference type="Gene3D" id="1.20.140.40">
    <property type="entry name" value="Invertase/pectin methylesterase inhibitor family protein"/>
    <property type="match status" value="1"/>
</dbReference>
<evidence type="ECO:0000259" key="9">
    <source>
        <dbReference type="SMART" id="SM00856"/>
    </source>
</evidence>
<sequence>MAPLSPLLAPLSLLLLLLLFFFLTPTSSSSPNSTTTTTTTTTSSATTTTTTTTAAVVLHNLSSIETICERTPFPGPCVDSLKLDPVLAAPQHALFSLALRSLSAAASAAADLSSLLAYASANPALVAAPQRGALADCAELHAATISSLSLSAALLSGGAASALPTGRAHLAAALANRATCLDGLAGARGPLAPVLADAFSSAYALVANSLALLPRTTPAAAAPHQSRYGGHDDNGNNNNNDDSDYKVITVAKDGTGNFSTIANAIAFAPNNSKERVIISVAAGVYEENVEVASYKPNIMLIGAGDSTTVISGKRSASENWTTFRSATLAVSGQGFLARDMTFRNTAGPAKGQAVALRVNADLVAVYHCVIEGYQDTLYVHSGRQFYRECDIYGTIDFIFGDAAVVFQGCRIIVRKPIPGQSNVITAQSREDPHRDTGISIQNCSIVASDELRSSNLSVKTYLGRPWKPYSRTVYIKSYMDDIVDPAGWTEWPGSQILDKLYYGEYKNRGPGSRVGARVTWPGHHVMDYRDATNFSVSNFIRDDEWLNSTSFPYDKNI</sequence>
<dbReference type="GO" id="GO:0045490">
    <property type="term" value="P:pectin catabolic process"/>
    <property type="evidence" value="ECO:0007669"/>
    <property type="project" value="UniProtKB-UniRule"/>
</dbReference>
<evidence type="ECO:0000256" key="1">
    <source>
        <dbReference type="ARBA" id="ARBA00005184"/>
    </source>
</evidence>
<dbReference type="FunFam" id="2.160.20.10:FF:000001">
    <property type="entry name" value="Pectinesterase"/>
    <property type="match status" value="1"/>
</dbReference>
<dbReference type="Pfam" id="PF01095">
    <property type="entry name" value="Pectinesterase"/>
    <property type="match status" value="1"/>
</dbReference>
<dbReference type="GO" id="GO:0004857">
    <property type="term" value="F:enzyme inhibitor activity"/>
    <property type="evidence" value="ECO:0007669"/>
    <property type="project" value="InterPro"/>
</dbReference>
<evidence type="ECO:0000313" key="10">
    <source>
        <dbReference type="EMBL" id="OAY79822.1"/>
    </source>
</evidence>
<gene>
    <name evidence="10" type="ORF">ACMD2_04210</name>
</gene>
<feature type="region of interest" description="Disordered" evidence="8">
    <location>
        <begin position="221"/>
        <end position="244"/>
    </location>
</feature>
<dbReference type="InterPro" id="IPR011050">
    <property type="entry name" value="Pectin_lyase_fold/virulence"/>
</dbReference>
<dbReference type="InterPro" id="IPR012334">
    <property type="entry name" value="Pectin_lyas_fold"/>
</dbReference>
<keyword evidence="4 7" id="KW-0378">Hydrolase</keyword>
<dbReference type="GO" id="GO:0042545">
    <property type="term" value="P:cell wall modification"/>
    <property type="evidence" value="ECO:0007669"/>
    <property type="project" value="UniProtKB-UniRule"/>
</dbReference>
<dbReference type="PROSITE" id="PS00503">
    <property type="entry name" value="PECTINESTERASE_2"/>
    <property type="match status" value="1"/>
</dbReference>
<evidence type="ECO:0000256" key="2">
    <source>
        <dbReference type="ARBA" id="ARBA00006027"/>
    </source>
</evidence>
<reference evidence="10 11" key="1">
    <citation type="journal article" date="2016" name="DNA Res.">
        <title>The draft genome of MD-2 pineapple using hybrid error correction of long reads.</title>
        <authorList>
            <person name="Redwan R.M."/>
            <person name="Saidin A."/>
            <person name="Kumar S.V."/>
        </authorList>
    </citation>
    <scope>NUCLEOTIDE SEQUENCE [LARGE SCALE GENOMIC DNA]</scope>
    <source>
        <strain evidence="11">cv. MD2</strain>
        <tissue evidence="10">Leaf</tissue>
    </source>
</reference>
<evidence type="ECO:0000256" key="3">
    <source>
        <dbReference type="ARBA" id="ARBA00007786"/>
    </source>
</evidence>
<dbReference type="EC" id="3.1.1.11" evidence="7"/>
<comment type="caution">
    <text evidence="10">The sequence shown here is derived from an EMBL/GenBank/DDBJ whole genome shotgun (WGS) entry which is preliminary data.</text>
</comment>
<dbReference type="NCBIfam" id="TIGR01614">
    <property type="entry name" value="PME_inhib"/>
    <property type="match status" value="1"/>
</dbReference>
<dbReference type="SUPFAM" id="SSF51126">
    <property type="entry name" value="Pectin lyase-like"/>
    <property type="match status" value="1"/>
</dbReference>
<evidence type="ECO:0000256" key="7">
    <source>
        <dbReference type="RuleBase" id="RU000589"/>
    </source>
</evidence>
<protein>
    <recommendedName>
        <fullName evidence="7">Pectinesterase</fullName>
        <ecNumber evidence="7">3.1.1.11</ecNumber>
    </recommendedName>
</protein>
<dbReference type="PANTHER" id="PTHR31707">
    <property type="entry name" value="PECTINESTERASE"/>
    <property type="match status" value="1"/>
</dbReference>
<comment type="similarity">
    <text evidence="3">In the C-terminal section; belongs to the pectinesterase family.</text>
</comment>
<feature type="domain" description="Pectinesterase inhibitor" evidence="9">
    <location>
        <begin position="59"/>
        <end position="212"/>
    </location>
</feature>
<evidence type="ECO:0000256" key="8">
    <source>
        <dbReference type="SAM" id="MobiDB-lite"/>
    </source>
</evidence>
<proteinExistence type="inferred from homology"/>
<dbReference type="Gene3D" id="2.160.20.10">
    <property type="entry name" value="Single-stranded right-handed beta-helix, Pectin lyase-like"/>
    <property type="match status" value="1"/>
</dbReference>
<dbReference type="GO" id="GO:0030599">
    <property type="term" value="F:pectinesterase activity"/>
    <property type="evidence" value="ECO:0007669"/>
    <property type="project" value="UniProtKB-UniRule"/>
</dbReference>
<keyword evidence="7" id="KW-0732">Signal</keyword>
<comment type="pathway">
    <text evidence="1 7">Glycan metabolism; pectin degradation; 2-dehydro-3-deoxy-D-gluconate from pectin: step 1/5.</text>
</comment>
<keyword evidence="5 7" id="KW-0063">Aspartyl esterase</keyword>
<dbReference type="SUPFAM" id="SSF101148">
    <property type="entry name" value="Plant invertase/pectin methylesterase inhibitor"/>
    <property type="match status" value="1"/>
</dbReference>
<dbReference type="InterPro" id="IPR035513">
    <property type="entry name" value="Invertase/methylesterase_inhib"/>
</dbReference>
<name>A0A199VRJ9_ANACO</name>
<feature type="active site" evidence="6">
    <location>
        <position position="396"/>
    </location>
</feature>
<dbReference type="SMART" id="SM00856">
    <property type="entry name" value="PMEI"/>
    <property type="match status" value="1"/>
</dbReference>
<feature type="signal peptide" evidence="7">
    <location>
        <begin position="1"/>
        <end position="28"/>
    </location>
</feature>
<dbReference type="UniPathway" id="UPA00545">
    <property type="reaction ID" value="UER00823"/>
</dbReference>
<accession>A0A199VRJ9</accession>
<dbReference type="InterPro" id="IPR033131">
    <property type="entry name" value="Pectinesterase_Asp_AS"/>
</dbReference>
<feature type="chain" id="PRO_5008444329" description="Pectinesterase" evidence="7">
    <location>
        <begin position="29"/>
        <end position="557"/>
    </location>
</feature>
<dbReference type="Proteomes" id="UP000092600">
    <property type="component" value="Unassembled WGS sequence"/>
</dbReference>
<evidence type="ECO:0000313" key="11">
    <source>
        <dbReference type="Proteomes" id="UP000092600"/>
    </source>
</evidence>
<dbReference type="Pfam" id="PF04043">
    <property type="entry name" value="PMEI"/>
    <property type="match status" value="1"/>
</dbReference>
<comment type="similarity">
    <text evidence="2">In the N-terminal section; belongs to the PMEI family.</text>
</comment>
<dbReference type="InterPro" id="IPR000070">
    <property type="entry name" value="Pectinesterase_cat"/>
</dbReference>
<evidence type="ECO:0000256" key="6">
    <source>
        <dbReference type="PROSITE-ProRule" id="PRU10040"/>
    </source>
</evidence>
<dbReference type="STRING" id="4615.A0A199VRJ9"/>
<feature type="region of interest" description="Disordered" evidence="8">
    <location>
        <begin position="27"/>
        <end position="46"/>
    </location>
</feature>
<comment type="catalytic activity">
    <reaction evidence="7">
        <text>[(1-&gt;4)-alpha-D-galacturonosyl methyl ester](n) + n H2O = [(1-&gt;4)-alpha-D-galacturonosyl](n) + n methanol + n H(+)</text>
        <dbReference type="Rhea" id="RHEA:22380"/>
        <dbReference type="Rhea" id="RHEA-COMP:14570"/>
        <dbReference type="Rhea" id="RHEA-COMP:14573"/>
        <dbReference type="ChEBI" id="CHEBI:15377"/>
        <dbReference type="ChEBI" id="CHEBI:15378"/>
        <dbReference type="ChEBI" id="CHEBI:17790"/>
        <dbReference type="ChEBI" id="CHEBI:140522"/>
        <dbReference type="ChEBI" id="CHEBI:140523"/>
        <dbReference type="EC" id="3.1.1.11"/>
    </reaction>
</comment>
<evidence type="ECO:0000256" key="5">
    <source>
        <dbReference type="ARBA" id="ARBA00023085"/>
    </source>
</evidence>
<organism evidence="10 11">
    <name type="scientific">Ananas comosus</name>
    <name type="common">Pineapple</name>
    <name type="synonym">Ananas ananas</name>
    <dbReference type="NCBI Taxonomy" id="4615"/>
    <lineage>
        <taxon>Eukaryota</taxon>
        <taxon>Viridiplantae</taxon>
        <taxon>Streptophyta</taxon>
        <taxon>Embryophyta</taxon>
        <taxon>Tracheophyta</taxon>
        <taxon>Spermatophyta</taxon>
        <taxon>Magnoliopsida</taxon>
        <taxon>Liliopsida</taxon>
        <taxon>Poales</taxon>
        <taxon>Bromeliaceae</taxon>
        <taxon>Bromelioideae</taxon>
        <taxon>Ananas</taxon>
    </lineage>
</organism>
<dbReference type="EMBL" id="LSRQ01000999">
    <property type="protein sequence ID" value="OAY79822.1"/>
    <property type="molecule type" value="Genomic_DNA"/>
</dbReference>
<evidence type="ECO:0000256" key="4">
    <source>
        <dbReference type="ARBA" id="ARBA00022801"/>
    </source>
</evidence>
<dbReference type="InterPro" id="IPR006501">
    <property type="entry name" value="Pectinesterase_inhib_dom"/>
</dbReference>
<dbReference type="AlphaFoldDB" id="A0A199VRJ9"/>